<organism evidence="1 2">
    <name type="scientific">Zafaria cholistanensis</name>
    <dbReference type="NCBI Taxonomy" id="1682741"/>
    <lineage>
        <taxon>Bacteria</taxon>
        <taxon>Bacillati</taxon>
        <taxon>Actinomycetota</taxon>
        <taxon>Actinomycetes</taxon>
        <taxon>Micrococcales</taxon>
        <taxon>Micrococcaceae</taxon>
        <taxon>Zafaria</taxon>
    </lineage>
</organism>
<keyword evidence="2" id="KW-1185">Reference proteome</keyword>
<dbReference type="Proteomes" id="UP000325307">
    <property type="component" value="Unassembled WGS sequence"/>
</dbReference>
<name>A0A5A7NS47_9MICC</name>
<dbReference type="InterPro" id="IPR046040">
    <property type="entry name" value="DUF5998"/>
</dbReference>
<evidence type="ECO:0000313" key="1">
    <source>
        <dbReference type="EMBL" id="GER23539.1"/>
    </source>
</evidence>
<accession>A0A5A7NS47</accession>
<sequence length="220" mass="24249">MISRASAPGRDLHSALDRAGFYPRLVADVLEDALDGREPLAHLIHLETHFDRTEVHRHVTALVLTADALVVAHVDDQQLDELGEDMMAQVSTETVPVARIGSVVLSYMYHQPQNYRSTDKVREVSLGIAWSGGQRLDLAPAGCADPQCDSDHGYTGTLQQEDLVVRISAEADGMQAVEDARHFARALRKLSAGNPAEPRWQPETRPARVAPRFIRGHHQG</sequence>
<evidence type="ECO:0008006" key="3">
    <source>
        <dbReference type="Google" id="ProtNLM"/>
    </source>
</evidence>
<proteinExistence type="predicted"/>
<comment type="caution">
    <text evidence="1">The sequence shown here is derived from an EMBL/GenBank/DDBJ whole genome shotgun (WGS) entry which is preliminary data.</text>
</comment>
<dbReference type="Pfam" id="PF19461">
    <property type="entry name" value="DUF5998"/>
    <property type="match status" value="1"/>
</dbReference>
<reference evidence="1 2" key="1">
    <citation type="submission" date="2019-09" db="EMBL/GenBank/DDBJ databases">
        <title>Arthrobacter zafarii sp. nov., a moderately thermotolerant and halotolerant actinobacterium isolated from Cholistan desert soil of Pakistan.</title>
        <authorList>
            <person name="Amin A."/>
            <person name="Ahmed I."/>
            <person name="Khalid N."/>
            <person name="Schumann P."/>
            <person name="Busse H.J."/>
            <person name="Khan I.U."/>
            <person name="Li S."/>
            <person name="Li W.J."/>
        </authorList>
    </citation>
    <scope>NUCLEOTIDE SEQUENCE [LARGE SCALE GENOMIC DNA]</scope>
    <source>
        <strain evidence="1 2">NCCP-1664</strain>
    </source>
</reference>
<dbReference type="AlphaFoldDB" id="A0A5A7NS47"/>
<dbReference type="EMBL" id="BKDJ01000009">
    <property type="protein sequence ID" value="GER23539.1"/>
    <property type="molecule type" value="Genomic_DNA"/>
</dbReference>
<dbReference type="RefSeq" id="WP_225873782.1">
    <property type="nucleotide sequence ID" value="NZ_BKDJ01000009.1"/>
</dbReference>
<gene>
    <name evidence="1" type="ORF">NCCP1664_20340</name>
</gene>
<evidence type="ECO:0000313" key="2">
    <source>
        <dbReference type="Proteomes" id="UP000325307"/>
    </source>
</evidence>
<protein>
    <recommendedName>
        <fullName evidence="3">Cell wall biosynthesis glycosyltransferase</fullName>
    </recommendedName>
</protein>